<evidence type="ECO:0000313" key="1">
    <source>
        <dbReference type="Proteomes" id="UP000887576"/>
    </source>
</evidence>
<protein>
    <submittedName>
        <fullName evidence="2">Uncharacterized protein</fullName>
    </submittedName>
</protein>
<evidence type="ECO:0000313" key="2">
    <source>
        <dbReference type="WBParaSite" id="JU765_v2.g8350.t1"/>
    </source>
</evidence>
<name>A0AC34RP53_9BILA</name>
<sequence>MLFVFVEIGVACVLVWLLYLIDKERKSNGRSGIPLIGTIFESVSINVTETFEKSVREQTKSMEAVAPPPAPAPAPAVHLPPLASGTGPVVATSATPTSTPPPEVSEGGKKKKKTRKHHRAHTPPKSGTKEHKKSKKGRKKKKHGKKKTSKTETEDQPVPPASDATESTTNDPNDKKPLRKTDTEVTSDANAAIGAVEDFHNEKAVERNPADTSVGKTQSPAVKDMEKKTDI</sequence>
<proteinExistence type="predicted"/>
<dbReference type="Proteomes" id="UP000887576">
    <property type="component" value="Unplaced"/>
</dbReference>
<accession>A0AC34RP53</accession>
<organism evidence="1 2">
    <name type="scientific">Panagrolaimus sp. JU765</name>
    <dbReference type="NCBI Taxonomy" id="591449"/>
    <lineage>
        <taxon>Eukaryota</taxon>
        <taxon>Metazoa</taxon>
        <taxon>Ecdysozoa</taxon>
        <taxon>Nematoda</taxon>
        <taxon>Chromadorea</taxon>
        <taxon>Rhabditida</taxon>
        <taxon>Tylenchina</taxon>
        <taxon>Panagrolaimomorpha</taxon>
        <taxon>Panagrolaimoidea</taxon>
        <taxon>Panagrolaimidae</taxon>
        <taxon>Panagrolaimus</taxon>
    </lineage>
</organism>
<reference evidence="2" key="1">
    <citation type="submission" date="2022-11" db="UniProtKB">
        <authorList>
            <consortium name="WormBaseParasite"/>
        </authorList>
    </citation>
    <scope>IDENTIFICATION</scope>
</reference>
<dbReference type="WBParaSite" id="JU765_v2.g8350.t1">
    <property type="protein sequence ID" value="JU765_v2.g8350.t1"/>
    <property type="gene ID" value="JU765_v2.g8350"/>
</dbReference>